<keyword evidence="2" id="KW-1185">Reference proteome</keyword>
<evidence type="ECO:0000256" key="1">
    <source>
        <dbReference type="SAM" id="MobiDB-lite"/>
    </source>
</evidence>
<name>A0A915I3I4_ROMCU</name>
<evidence type="ECO:0000313" key="3">
    <source>
        <dbReference type="WBParaSite" id="nRc.2.0.1.t08693-RA"/>
    </source>
</evidence>
<dbReference type="AlphaFoldDB" id="A0A915I3I4"/>
<organism evidence="2 3">
    <name type="scientific">Romanomermis culicivorax</name>
    <name type="common">Nematode worm</name>
    <dbReference type="NCBI Taxonomy" id="13658"/>
    <lineage>
        <taxon>Eukaryota</taxon>
        <taxon>Metazoa</taxon>
        <taxon>Ecdysozoa</taxon>
        <taxon>Nematoda</taxon>
        <taxon>Enoplea</taxon>
        <taxon>Dorylaimia</taxon>
        <taxon>Mermithida</taxon>
        <taxon>Mermithoidea</taxon>
        <taxon>Mermithidae</taxon>
        <taxon>Romanomermis</taxon>
    </lineage>
</organism>
<feature type="region of interest" description="Disordered" evidence="1">
    <location>
        <begin position="144"/>
        <end position="199"/>
    </location>
</feature>
<evidence type="ECO:0000313" key="2">
    <source>
        <dbReference type="Proteomes" id="UP000887565"/>
    </source>
</evidence>
<feature type="compositionally biased region" description="Pro residues" evidence="1">
    <location>
        <begin position="184"/>
        <end position="193"/>
    </location>
</feature>
<sequence>MNNSLPDHFKFDGKVRYKPSVSAPTYQFKDGCWILALDPKTNRWFLIAQTSQFDQVHKLCKLSLETVSSVPCTAPSGNCLSLSFQGKCVDIKTDNNETVKQVYKTIQSLVSSQKKDFKLSNCAQPMLNRHNVVNGRSYSSHCSVNSPLSNESRKKKLSLEDAQQLILQDSPEKEKRSPIKKLPPQQPTTPKPPHANSNR</sequence>
<protein>
    <submittedName>
        <fullName evidence="3">Uncharacterized protein</fullName>
    </submittedName>
</protein>
<reference evidence="3" key="1">
    <citation type="submission" date="2022-11" db="UniProtKB">
        <authorList>
            <consortium name="WormBaseParasite"/>
        </authorList>
    </citation>
    <scope>IDENTIFICATION</scope>
</reference>
<proteinExistence type="predicted"/>
<accession>A0A915I3I4</accession>
<dbReference type="WBParaSite" id="nRc.2.0.1.t08693-RA">
    <property type="protein sequence ID" value="nRc.2.0.1.t08693-RA"/>
    <property type="gene ID" value="nRc.2.0.1.g08693"/>
</dbReference>
<dbReference type="Proteomes" id="UP000887565">
    <property type="component" value="Unplaced"/>
</dbReference>